<evidence type="ECO:0000313" key="2">
    <source>
        <dbReference type="EMBL" id="KAL1403489.1"/>
    </source>
</evidence>
<sequence>MIRKVHFSQVLPRSKLARERFSRPTVCLFHNFFLTCAAYYQLEDKATKTTFHALCLPVSCQMPSVEPSGIPNGDQHDQQALETHQQQQNPESAQPNGQSANGTAPMEDVEPDPDRHLIPADRIEHVEDAEAPIDLPTVREFTQNDKINKFLLNSFLQRLNDTDLDQFNRGNDANGDLDQDQDFEA</sequence>
<gene>
    <name evidence="2" type="ORF">pipiens_005666</name>
</gene>
<accession>A0ABD1DVH4</accession>
<reference evidence="2 3" key="1">
    <citation type="submission" date="2024-05" db="EMBL/GenBank/DDBJ databases">
        <title>Culex pipiens pipiens assembly and annotation.</title>
        <authorList>
            <person name="Alout H."/>
            <person name="Durand T."/>
        </authorList>
    </citation>
    <scope>NUCLEOTIDE SEQUENCE [LARGE SCALE GENOMIC DNA]</scope>
    <source>
        <strain evidence="2">HA-2024</strain>
        <tissue evidence="2">Whole body</tissue>
    </source>
</reference>
<evidence type="ECO:0000313" key="3">
    <source>
        <dbReference type="Proteomes" id="UP001562425"/>
    </source>
</evidence>
<feature type="region of interest" description="Disordered" evidence="1">
    <location>
        <begin position="66"/>
        <end position="116"/>
    </location>
</feature>
<feature type="compositionally biased region" description="Polar residues" evidence="1">
    <location>
        <begin position="80"/>
        <end position="102"/>
    </location>
</feature>
<protein>
    <submittedName>
        <fullName evidence="2">Uncharacterized protein</fullName>
    </submittedName>
</protein>
<name>A0ABD1DVH4_CULPP</name>
<evidence type="ECO:0000256" key="1">
    <source>
        <dbReference type="SAM" id="MobiDB-lite"/>
    </source>
</evidence>
<dbReference type="AlphaFoldDB" id="A0ABD1DVH4"/>
<dbReference type="EMBL" id="JBEHCU010001506">
    <property type="protein sequence ID" value="KAL1403489.1"/>
    <property type="molecule type" value="Genomic_DNA"/>
</dbReference>
<organism evidence="2 3">
    <name type="scientific">Culex pipiens pipiens</name>
    <name type="common">Northern house mosquito</name>
    <dbReference type="NCBI Taxonomy" id="38569"/>
    <lineage>
        <taxon>Eukaryota</taxon>
        <taxon>Metazoa</taxon>
        <taxon>Ecdysozoa</taxon>
        <taxon>Arthropoda</taxon>
        <taxon>Hexapoda</taxon>
        <taxon>Insecta</taxon>
        <taxon>Pterygota</taxon>
        <taxon>Neoptera</taxon>
        <taxon>Endopterygota</taxon>
        <taxon>Diptera</taxon>
        <taxon>Nematocera</taxon>
        <taxon>Culicoidea</taxon>
        <taxon>Culicidae</taxon>
        <taxon>Culicinae</taxon>
        <taxon>Culicini</taxon>
        <taxon>Culex</taxon>
        <taxon>Culex</taxon>
    </lineage>
</organism>
<comment type="caution">
    <text evidence="2">The sequence shown here is derived from an EMBL/GenBank/DDBJ whole genome shotgun (WGS) entry which is preliminary data.</text>
</comment>
<dbReference type="Proteomes" id="UP001562425">
    <property type="component" value="Unassembled WGS sequence"/>
</dbReference>
<keyword evidence="3" id="KW-1185">Reference proteome</keyword>
<proteinExistence type="predicted"/>